<accession>A0AAW2Q141</accession>
<protein>
    <submittedName>
        <fullName evidence="1">Uncharacterized protein</fullName>
    </submittedName>
</protein>
<dbReference type="EMBL" id="JACGWJ010000016">
    <property type="protein sequence ID" value="KAL0361483.1"/>
    <property type="molecule type" value="Genomic_DNA"/>
</dbReference>
<organism evidence="1">
    <name type="scientific">Sesamum radiatum</name>
    <name type="common">Black benniseed</name>
    <dbReference type="NCBI Taxonomy" id="300843"/>
    <lineage>
        <taxon>Eukaryota</taxon>
        <taxon>Viridiplantae</taxon>
        <taxon>Streptophyta</taxon>
        <taxon>Embryophyta</taxon>
        <taxon>Tracheophyta</taxon>
        <taxon>Spermatophyta</taxon>
        <taxon>Magnoliopsida</taxon>
        <taxon>eudicotyledons</taxon>
        <taxon>Gunneridae</taxon>
        <taxon>Pentapetalae</taxon>
        <taxon>asterids</taxon>
        <taxon>lamiids</taxon>
        <taxon>Lamiales</taxon>
        <taxon>Pedaliaceae</taxon>
        <taxon>Sesamum</taxon>
    </lineage>
</organism>
<reference evidence="1" key="2">
    <citation type="journal article" date="2024" name="Plant">
        <title>Genomic evolution and insights into agronomic trait innovations of Sesamum species.</title>
        <authorList>
            <person name="Miao H."/>
            <person name="Wang L."/>
            <person name="Qu L."/>
            <person name="Liu H."/>
            <person name="Sun Y."/>
            <person name="Le M."/>
            <person name="Wang Q."/>
            <person name="Wei S."/>
            <person name="Zheng Y."/>
            <person name="Lin W."/>
            <person name="Duan Y."/>
            <person name="Cao H."/>
            <person name="Xiong S."/>
            <person name="Wang X."/>
            <person name="Wei L."/>
            <person name="Li C."/>
            <person name="Ma Q."/>
            <person name="Ju M."/>
            <person name="Zhao R."/>
            <person name="Li G."/>
            <person name="Mu C."/>
            <person name="Tian Q."/>
            <person name="Mei H."/>
            <person name="Zhang T."/>
            <person name="Gao T."/>
            <person name="Zhang H."/>
        </authorList>
    </citation>
    <scope>NUCLEOTIDE SEQUENCE</scope>
    <source>
        <strain evidence="1">G02</strain>
    </source>
</reference>
<reference evidence="1" key="1">
    <citation type="submission" date="2020-06" db="EMBL/GenBank/DDBJ databases">
        <authorList>
            <person name="Li T."/>
            <person name="Hu X."/>
            <person name="Zhang T."/>
            <person name="Song X."/>
            <person name="Zhang H."/>
            <person name="Dai N."/>
            <person name="Sheng W."/>
            <person name="Hou X."/>
            <person name="Wei L."/>
        </authorList>
    </citation>
    <scope>NUCLEOTIDE SEQUENCE</scope>
    <source>
        <strain evidence="1">G02</strain>
        <tissue evidence="1">Leaf</tissue>
    </source>
</reference>
<comment type="caution">
    <text evidence="1">The sequence shown here is derived from an EMBL/GenBank/DDBJ whole genome shotgun (WGS) entry which is preliminary data.</text>
</comment>
<gene>
    <name evidence="1" type="ORF">Sradi_3832800</name>
</gene>
<evidence type="ECO:0000313" key="1">
    <source>
        <dbReference type="EMBL" id="KAL0361483.1"/>
    </source>
</evidence>
<sequence length="66" mass="7479">MKLSLFVVQHKENKPLKEYFQKFKAAALEVPYATQEVKASAFSQGLLDGDFFKSLARKPIAQLDAF</sequence>
<proteinExistence type="predicted"/>
<name>A0AAW2Q141_SESRA</name>
<dbReference type="AlphaFoldDB" id="A0AAW2Q141"/>